<protein>
    <submittedName>
        <fullName evidence="2">Uncharacterized protein</fullName>
    </submittedName>
</protein>
<keyword evidence="3" id="KW-1185">Reference proteome</keyword>
<evidence type="ECO:0000313" key="3">
    <source>
        <dbReference type="Proteomes" id="UP001596066"/>
    </source>
</evidence>
<proteinExistence type="predicted"/>
<evidence type="ECO:0000313" key="2">
    <source>
        <dbReference type="EMBL" id="MFC5647088.1"/>
    </source>
</evidence>
<evidence type="ECO:0000256" key="1">
    <source>
        <dbReference type="SAM" id="Phobius"/>
    </source>
</evidence>
<name>A0ABW0VP34_9ACTN</name>
<reference evidence="3" key="1">
    <citation type="journal article" date="2019" name="Int. J. Syst. Evol. Microbiol.">
        <title>The Global Catalogue of Microorganisms (GCM) 10K type strain sequencing project: providing services to taxonomists for standard genome sequencing and annotation.</title>
        <authorList>
            <consortium name="The Broad Institute Genomics Platform"/>
            <consortium name="The Broad Institute Genome Sequencing Center for Infectious Disease"/>
            <person name="Wu L."/>
            <person name="Ma J."/>
        </authorList>
    </citation>
    <scope>NUCLEOTIDE SEQUENCE [LARGE SCALE GENOMIC DNA]</scope>
    <source>
        <strain evidence="3">CGMCC 4.1622</strain>
    </source>
</reference>
<feature type="transmembrane region" description="Helical" evidence="1">
    <location>
        <begin position="82"/>
        <end position="102"/>
    </location>
</feature>
<feature type="transmembrane region" description="Helical" evidence="1">
    <location>
        <begin position="51"/>
        <end position="76"/>
    </location>
</feature>
<keyword evidence="1" id="KW-1133">Transmembrane helix</keyword>
<feature type="transmembrane region" description="Helical" evidence="1">
    <location>
        <begin position="12"/>
        <end position="30"/>
    </location>
</feature>
<dbReference type="RefSeq" id="WP_346141335.1">
    <property type="nucleotide sequence ID" value="NZ_BAAAUA010000004.1"/>
</dbReference>
<comment type="caution">
    <text evidence="2">The sequence shown here is derived from an EMBL/GenBank/DDBJ whole genome shotgun (WGS) entry which is preliminary data.</text>
</comment>
<sequence length="140" mass="14437">MRTAPDPTRTISRLWALLPTGGLLIGAAALHARGTTRHVHVLCQEPASLGMVFWAVVALFVVVGLGSAVGVVHLLADPPARPTAPLVYLAIAVLAVAGADALDHVGAGIAARTPTVFAPPPGATCDYPPYTYHETTGLFL</sequence>
<accession>A0ABW0VP34</accession>
<dbReference type="EMBL" id="JBHSOC010000130">
    <property type="protein sequence ID" value="MFC5647088.1"/>
    <property type="molecule type" value="Genomic_DNA"/>
</dbReference>
<organism evidence="2 3">
    <name type="scientific">Kitasatospora cinereorecta</name>
    <dbReference type="NCBI Taxonomy" id="285560"/>
    <lineage>
        <taxon>Bacteria</taxon>
        <taxon>Bacillati</taxon>
        <taxon>Actinomycetota</taxon>
        <taxon>Actinomycetes</taxon>
        <taxon>Kitasatosporales</taxon>
        <taxon>Streptomycetaceae</taxon>
        <taxon>Kitasatospora</taxon>
    </lineage>
</organism>
<keyword evidence="1" id="KW-0472">Membrane</keyword>
<keyword evidence="1" id="KW-0812">Transmembrane</keyword>
<dbReference type="Proteomes" id="UP001596066">
    <property type="component" value="Unassembled WGS sequence"/>
</dbReference>
<gene>
    <name evidence="2" type="ORF">ACFPZF_37825</name>
</gene>